<protein>
    <submittedName>
        <fullName evidence="4">Porin family protein</fullName>
    </submittedName>
</protein>
<keyword evidence="5" id="KW-1185">Reference proteome</keyword>
<dbReference type="InterPro" id="IPR027385">
    <property type="entry name" value="Beta-barrel_OMP"/>
</dbReference>
<organism evidence="4 5">
    <name type="scientific">Vibrio sinensis</name>
    <dbReference type="NCBI Taxonomy" id="2302434"/>
    <lineage>
        <taxon>Bacteria</taxon>
        <taxon>Pseudomonadati</taxon>
        <taxon>Pseudomonadota</taxon>
        <taxon>Gammaproteobacteria</taxon>
        <taxon>Vibrionales</taxon>
        <taxon>Vibrionaceae</taxon>
        <taxon>Vibrio</taxon>
    </lineage>
</organism>
<sequence length="159" mass="16737">MKKTLLALALLGASASASADSWIYGGANVGTADLAGDSATSYGVHVGTGILPFIGLEAGYQNHGEFNYGNSAKVEGDSIYFAVKPSIDFGPLHVYARGGVHSYNLDGNNFSEDEVDLMYGVGAEYFVFGPISAGASYTVFNTKNDEIKTLSLNASFHFL</sequence>
<dbReference type="InterPro" id="IPR011250">
    <property type="entry name" value="OMP/PagP_B-barrel"/>
</dbReference>
<keyword evidence="1 2" id="KW-0732">Signal</keyword>
<proteinExistence type="predicted"/>
<dbReference type="SUPFAM" id="SSF56925">
    <property type="entry name" value="OMPA-like"/>
    <property type="match status" value="1"/>
</dbReference>
<dbReference type="AlphaFoldDB" id="A0A3A6QGD8"/>
<accession>A0A3A6QGD8</accession>
<evidence type="ECO:0000259" key="3">
    <source>
        <dbReference type="Pfam" id="PF13505"/>
    </source>
</evidence>
<dbReference type="RefSeq" id="WP_120032814.1">
    <property type="nucleotide sequence ID" value="NZ_QVMU01000015.1"/>
</dbReference>
<feature type="chain" id="PRO_5017256307" evidence="2">
    <location>
        <begin position="20"/>
        <end position="159"/>
    </location>
</feature>
<evidence type="ECO:0000313" key="5">
    <source>
        <dbReference type="Proteomes" id="UP000273252"/>
    </source>
</evidence>
<dbReference type="OrthoDB" id="5622477at2"/>
<dbReference type="EMBL" id="QVMU01000015">
    <property type="protein sequence ID" value="RJX69532.1"/>
    <property type="molecule type" value="Genomic_DNA"/>
</dbReference>
<gene>
    <name evidence="4" type="ORF">DZ860_15200</name>
</gene>
<dbReference type="Proteomes" id="UP000273252">
    <property type="component" value="Unassembled WGS sequence"/>
</dbReference>
<reference evidence="4 5" key="1">
    <citation type="submission" date="2018-08" db="EMBL/GenBank/DDBJ databases">
        <title>Vibrio isolated from the Eastern China Marginal Seas.</title>
        <authorList>
            <person name="Li Y."/>
        </authorList>
    </citation>
    <scope>NUCLEOTIDE SEQUENCE [LARGE SCALE GENOMIC DNA]</scope>
    <source>
        <strain evidence="4 5">BEI233</strain>
    </source>
</reference>
<feature type="signal peptide" evidence="2">
    <location>
        <begin position="1"/>
        <end position="19"/>
    </location>
</feature>
<dbReference type="Pfam" id="PF13505">
    <property type="entry name" value="OMP_b-brl"/>
    <property type="match status" value="1"/>
</dbReference>
<name>A0A3A6QGD8_9VIBR</name>
<dbReference type="Gene3D" id="2.40.160.20">
    <property type="match status" value="1"/>
</dbReference>
<evidence type="ECO:0000256" key="1">
    <source>
        <dbReference type="ARBA" id="ARBA00022729"/>
    </source>
</evidence>
<comment type="caution">
    <text evidence="4">The sequence shown here is derived from an EMBL/GenBank/DDBJ whole genome shotgun (WGS) entry which is preliminary data.</text>
</comment>
<evidence type="ECO:0000313" key="4">
    <source>
        <dbReference type="EMBL" id="RJX69532.1"/>
    </source>
</evidence>
<evidence type="ECO:0000256" key="2">
    <source>
        <dbReference type="SAM" id="SignalP"/>
    </source>
</evidence>
<feature type="domain" description="Outer membrane protein beta-barrel" evidence="3">
    <location>
        <begin position="5"/>
        <end position="158"/>
    </location>
</feature>